<feature type="domain" description="Peptidase M48" evidence="8">
    <location>
        <begin position="91"/>
        <end position="271"/>
    </location>
</feature>
<evidence type="ECO:0000256" key="5">
    <source>
        <dbReference type="ARBA" id="ARBA00023049"/>
    </source>
</evidence>
<dbReference type="AlphaFoldDB" id="A0A975CEZ3"/>
<dbReference type="EMBL" id="CP071796">
    <property type="protein sequence ID" value="QTD45170.1"/>
    <property type="molecule type" value="Genomic_DNA"/>
</dbReference>
<gene>
    <name evidence="9" type="ORF">J1M35_19460</name>
</gene>
<comment type="cofactor">
    <cofactor evidence="6">
        <name>Zn(2+)</name>
        <dbReference type="ChEBI" id="CHEBI:29105"/>
    </cofactor>
    <text evidence="6">Binds 1 zinc ion per subunit.</text>
</comment>
<feature type="compositionally biased region" description="Low complexity" evidence="7">
    <location>
        <begin position="289"/>
        <end position="303"/>
    </location>
</feature>
<keyword evidence="4 6" id="KW-0862">Zinc</keyword>
<proteinExistence type="inferred from homology"/>
<keyword evidence="10" id="KW-1185">Reference proteome</keyword>
<accession>A0A975CEZ3</accession>
<evidence type="ECO:0000259" key="8">
    <source>
        <dbReference type="Pfam" id="PF01435"/>
    </source>
</evidence>
<dbReference type="Pfam" id="PF01435">
    <property type="entry name" value="Peptidase_M48"/>
    <property type="match status" value="1"/>
</dbReference>
<evidence type="ECO:0000256" key="3">
    <source>
        <dbReference type="ARBA" id="ARBA00022801"/>
    </source>
</evidence>
<sequence>MCWICHAKTSAADTAATHRPWPPRRAFLLAAGSAAAAPVLAQVDVGRASGMRNLVPADQLERAAGQQYAELLAQARAKGALAGDGNPQLRRLRAIAQRLVPHTVQWNERARQWRWEVNLFESKSINAFCMPGGKIGFFSGILDQLKLTDDEVAMVMGHEMAHALREHARERMAKTTATSLGLEVAASLFGLGQLGQVGANLGSQLLSLKYSRDDETEADLVGLEIAARGGYGPNASVSLWNKMSAASQRQGGTSFLSTHPSGPDRIRQLQANVPRVEGLYRQAQRGGSAAPATPAAPVGVTAPGPAPDYQTPVGRAIRVQ</sequence>
<comment type="similarity">
    <text evidence="6">Belongs to the peptidase M48 family.</text>
</comment>
<feature type="region of interest" description="Disordered" evidence="7">
    <location>
        <begin position="281"/>
        <end position="320"/>
    </location>
</feature>
<evidence type="ECO:0000256" key="2">
    <source>
        <dbReference type="ARBA" id="ARBA00022723"/>
    </source>
</evidence>
<dbReference type="InterPro" id="IPR001915">
    <property type="entry name" value="Peptidase_M48"/>
</dbReference>
<dbReference type="RefSeq" id="WP_208008922.1">
    <property type="nucleotide sequence ID" value="NZ_CP071796.1"/>
</dbReference>
<protein>
    <submittedName>
        <fullName evidence="9">M48 family metallopeptidase</fullName>
    </submittedName>
</protein>
<dbReference type="Gene3D" id="3.30.2010.10">
    <property type="entry name" value="Metalloproteases ('zincins'), catalytic domain"/>
    <property type="match status" value="1"/>
</dbReference>
<evidence type="ECO:0000313" key="10">
    <source>
        <dbReference type="Proteomes" id="UP000663903"/>
    </source>
</evidence>
<dbReference type="GO" id="GO:0016020">
    <property type="term" value="C:membrane"/>
    <property type="evidence" value="ECO:0007669"/>
    <property type="project" value="TreeGrafter"/>
</dbReference>
<evidence type="ECO:0000313" key="9">
    <source>
        <dbReference type="EMBL" id="QTD45170.1"/>
    </source>
</evidence>
<dbReference type="InterPro" id="IPR051156">
    <property type="entry name" value="Mito/Outer_Membr_Metalloprot"/>
</dbReference>
<dbReference type="KEGG" id="otd:J1M35_19460"/>
<dbReference type="PANTHER" id="PTHR22726:SF1">
    <property type="entry name" value="METALLOENDOPEPTIDASE OMA1, MITOCHONDRIAL"/>
    <property type="match status" value="1"/>
</dbReference>
<organism evidence="9 10">
    <name type="scientific">Ottowia testudinis</name>
    <dbReference type="NCBI Taxonomy" id="2816950"/>
    <lineage>
        <taxon>Bacteria</taxon>
        <taxon>Pseudomonadati</taxon>
        <taxon>Pseudomonadota</taxon>
        <taxon>Betaproteobacteria</taxon>
        <taxon>Burkholderiales</taxon>
        <taxon>Comamonadaceae</taxon>
        <taxon>Ottowia</taxon>
    </lineage>
</organism>
<keyword evidence="2" id="KW-0479">Metal-binding</keyword>
<evidence type="ECO:0000256" key="6">
    <source>
        <dbReference type="RuleBase" id="RU003983"/>
    </source>
</evidence>
<name>A0A975CEZ3_9BURK</name>
<dbReference type="CDD" id="cd07331">
    <property type="entry name" value="M48C_Oma1_like"/>
    <property type="match status" value="1"/>
</dbReference>
<dbReference type="GO" id="GO:0004222">
    <property type="term" value="F:metalloendopeptidase activity"/>
    <property type="evidence" value="ECO:0007669"/>
    <property type="project" value="InterPro"/>
</dbReference>
<keyword evidence="1 6" id="KW-0645">Protease</keyword>
<evidence type="ECO:0000256" key="1">
    <source>
        <dbReference type="ARBA" id="ARBA00022670"/>
    </source>
</evidence>
<keyword evidence="3 6" id="KW-0378">Hydrolase</keyword>
<dbReference type="GO" id="GO:0046872">
    <property type="term" value="F:metal ion binding"/>
    <property type="evidence" value="ECO:0007669"/>
    <property type="project" value="UniProtKB-KW"/>
</dbReference>
<evidence type="ECO:0000256" key="7">
    <source>
        <dbReference type="SAM" id="MobiDB-lite"/>
    </source>
</evidence>
<dbReference type="PANTHER" id="PTHR22726">
    <property type="entry name" value="METALLOENDOPEPTIDASE OMA1"/>
    <property type="match status" value="1"/>
</dbReference>
<evidence type="ECO:0000256" key="4">
    <source>
        <dbReference type="ARBA" id="ARBA00022833"/>
    </source>
</evidence>
<reference evidence="9" key="1">
    <citation type="submission" date="2021-03" db="EMBL/GenBank/DDBJ databases">
        <title>Ottowia sp. 27C isolated from the cloaca of a Giant Asian pond turtle (Heosemys grandis).</title>
        <authorList>
            <person name="Spergser J."/>
            <person name="Busse H.-J."/>
        </authorList>
    </citation>
    <scope>NUCLEOTIDE SEQUENCE</scope>
    <source>
        <strain evidence="9">27C</strain>
    </source>
</reference>
<dbReference type="GO" id="GO:0051603">
    <property type="term" value="P:proteolysis involved in protein catabolic process"/>
    <property type="evidence" value="ECO:0007669"/>
    <property type="project" value="TreeGrafter"/>
</dbReference>
<dbReference type="Proteomes" id="UP000663903">
    <property type="component" value="Chromosome"/>
</dbReference>
<keyword evidence="5 6" id="KW-0482">Metalloprotease</keyword>